<keyword evidence="2" id="KW-0479">Metal-binding</keyword>
<feature type="signal peptide" evidence="7">
    <location>
        <begin position="1"/>
        <end position="16"/>
    </location>
</feature>
<proteinExistence type="inferred from homology"/>
<dbReference type="PANTHER" id="PTHR11709">
    <property type="entry name" value="MULTI-COPPER OXIDASE"/>
    <property type="match status" value="1"/>
</dbReference>
<dbReference type="Proteomes" id="UP000799536">
    <property type="component" value="Unassembled WGS sequence"/>
</dbReference>
<feature type="compositionally biased region" description="Basic and acidic residues" evidence="6">
    <location>
        <begin position="282"/>
        <end position="297"/>
    </location>
</feature>
<evidence type="ECO:0000256" key="3">
    <source>
        <dbReference type="ARBA" id="ARBA00022729"/>
    </source>
</evidence>
<reference evidence="11" key="1">
    <citation type="journal article" date="2020" name="Stud. Mycol.">
        <title>101 Dothideomycetes genomes: a test case for predicting lifestyles and emergence of pathogens.</title>
        <authorList>
            <person name="Haridas S."/>
            <person name="Albert R."/>
            <person name="Binder M."/>
            <person name="Bloem J."/>
            <person name="Labutti K."/>
            <person name="Salamov A."/>
            <person name="Andreopoulos B."/>
            <person name="Baker S."/>
            <person name="Barry K."/>
            <person name="Bills G."/>
            <person name="Bluhm B."/>
            <person name="Cannon C."/>
            <person name="Castanera R."/>
            <person name="Culley D."/>
            <person name="Daum C."/>
            <person name="Ezra D."/>
            <person name="Gonzalez J."/>
            <person name="Henrissat B."/>
            <person name="Kuo A."/>
            <person name="Liang C."/>
            <person name="Lipzen A."/>
            <person name="Lutzoni F."/>
            <person name="Magnuson J."/>
            <person name="Mondo S."/>
            <person name="Nolan M."/>
            <person name="Ohm R."/>
            <person name="Pangilinan J."/>
            <person name="Park H.-J."/>
            <person name="Ramirez L."/>
            <person name="Alfaro M."/>
            <person name="Sun H."/>
            <person name="Tritt A."/>
            <person name="Yoshinaga Y."/>
            <person name="Zwiers L.-H."/>
            <person name="Turgeon B."/>
            <person name="Goodwin S."/>
            <person name="Spatafora J."/>
            <person name="Crous P."/>
            <person name="Grigoriev I."/>
        </authorList>
    </citation>
    <scope>NUCLEOTIDE SEQUENCE</scope>
    <source>
        <strain evidence="11">ATCC 74209</strain>
    </source>
</reference>
<dbReference type="GO" id="GO:0033573">
    <property type="term" value="C:high-affinity iron permease complex"/>
    <property type="evidence" value="ECO:0007669"/>
    <property type="project" value="TreeGrafter"/>
</dbReference>
<evidence type="ECO:0000259" key="8">
    <source>
        <dbReference type="Pfam" id="PF00394"/>
    </source>
</evidence>
<dbReference type="CDD" id="cd13877">
    <property type="entry name" value="CuRO_2_Fet3p_like"/>
    <property type="match status" value="1"/>
</dbReference>
<sequence length="517" mass="57696">MLSLFVILLSVSCVYTATVSYDWDIGWVRAAPDGYERSVMGVNGEWPPPVIEANEGDEIVVKVHNSLGNISTSVHFHGMFQYGTSAFDGAAGITQCPIPDGGSFTYKFKASPAGTHWYHSHNAGQYPNGLRGKMIIHDWNWENSLDVVQQIPITVSDWYKRYQKDMKLVIDDYLSPENKNGSIPSPDSFLVDDSTEAPTWDFQPGKKYLLRLINLSAVSCAFFHVEEHELSVVAVDGIPVYPKGTETINICAGQRYDVVLTANVDGKTEFKMLFKMATDMLDRPPPPEDKIRHEGRLHYHGGGGSTPRDRIKPSRPMPDLSNPLDDLLLVPFDDESLYEGMGHRIDFYVNQTYFENVGTRTFIGPQPWVAPKSPSLYTALSGGMTATNLETYGAGVVPYILRPNETVTIHLENPQRFSHPMHLHGHHFQVIARGVDKWNGSVREVPMKRDTVSVPPNGFVVLRFIADNPGVWFFHCHIDLHLVGGMAALFIEAPEVLQEQQIIPESGSRLCEIGDGE</sequence>
<comment type="similarity">
    <text evidence="1">Belongs to the multicopper oxidase family.</text>
</comment>
<dbReference type="InterPro" id="IPR011707">
    <property type="entry name" value="Cu-oxidase-like_N"/>
</dbReference>
<keyword evidence="12" id="KW-1185">Reference proteome</keyword>
<feature type="region of interest" description="Disordered" evidence="6">
    <location>
        <begin position="282"/>
        <end position="317"/>
    </location>
</feature>
<dbReference type="OrthoDB" id="2121828at2759"/>
<evidence type="ECO:0000256" key="2">
    <source>
        <dbReference type="ARBA" id="ARBA00022723"/>
    </source>
</evidence>
<evidence type="ECO:0000256" key="6">
    <source>
        <dbReference type="SAM" id="MobiDB-lite"/>
    </source>
</evidence>
<organism evidence="11 12">
    <name type="scientific">Delitschia confertaspora ATCC 74209</name>
    <dbReference type="NCBI Taxonomy" id="1513339"/>
    <lineage>
        <taxon>Eukaryota</taxon>
        <taxon>Fungi</taxon>
        <taxon>Dikarya</taxon>
        <taxon>Ascomycota</taxon>
        <taxon>Pezizomycotina</taxon>
        <taxon>Dothideomycetes</taxon>
        <taxon>Pleosporomycetidae</taxon>
        <taxon>Pleosporales</taxon>
        <taxon>Delitschiaceae</taxon>
        <taxon>Delitschia</taxon>
    </lineage>
</organism>
<dbReference type="AlphaFoldDB" id="A0A9P4MKY6"/>
<dbReference type="Pfam" id="PF00394">
    <property type="entry name" value="Cu-oxidase"/>
    <property type="match status" value="1"/>
</dbReference>
<dbReference type="SUPFAM" id="SSF49503">
    <property type="entry name" value="Cupredoxins"/>
    <property type="match status" value="3"/>
</dbReference>
<dbReference type="GO" id="GO:0033215">
    <property type="term" value="P:reductive iron assimilation"/>
    <property type="evidence" value="ECO:0007669"/>
    <property type="project" value="TreeGrafter"/>
</dbReference>
<dbReference type="GO" id="GO:0004322">
    <property type="term" value="F:ferroxidase activity"/>
    <property type="evidence" value="ECO:0007669"/>
    <property type="project" value="TreeGrafter"/>
</dbReference>
<dbReference type="CDD" id="cd13851">
    <property type="entry name" value="CuRO_1_Fet3p"/>
    <property type="match status" value="1"/>
</dbReference>
<evidence type="ECO:0000313" key="12">
    <source>
        <dbReference type="Proteomes" id="UP000799536"/>
    </source>
</evidence>
<evidence type="ECO:0000256" key="4">
    <source>
        <dbReference type="ARBA" id="ARBA00023002"/>
    </source>
</evidence>
<name>A0A9P4MKY6_9PLEO</name>
<evidence type="ECO:0000256" key="1">
    <source>
        <dbReference type="ARBA" id="ARBA00010609"/>
    </source>
</evidence>
<dbReference type="InterPro" id="IPR001117">
    <property type="entry name" value="Cu-oxidase_2nd"/>
</dbReference>
<keyword evidence="3 7" id="KW-0732">Signal</keyword>
<feature type="domain" description="Plastocyanin-like" evidence="9">
    <location>
        <begin position="369"/>
        <end position="495"/>
    </location>
</feature>
<keyword evidence="5" id="KW-0186">Copper</keyword>
<accession>A0A9P4MKY6</accession>
<evidence type="ECO:0000313" key="11">
    <source>
        <dbReference type="EMBL" id="KAF2196479.1"/>
    </source>
</evidence>
<dbReference type="InterPro" id="IPR011706">
    <property type="entry name" value="Cu-oxidase_C"/>
</dbReference>
<dbReference type="InterPro" id="IPR045087">
    <property type="entry name" value="Cu-oxidase_fam"/>
</dbReference>
<evidence type="ECO:0000256" key="7">
    <source>
        <dbReference type="SAM" id="SignalP"/>
    </source>
</evidence>
<feature type="domain" description="Plastocyanin-like" evidence="10">
    <location>
        <begin position="26"/>
        <end position="138"/>
    </location>
</feature>
<gene>
    <name evidence="11" type="ORF">GQ43DRAFT_383222</name>
</gene>
<dbReference type="Gene3D" id="2.60.40.420">
    <property type="entry name" value="Cupredoxins - blue copper proteins"/>
    <property type="match status" value="3"/>
</dbReference>
<feature type="domain" description="Plastocyanin-like" evidence="8">
    <location>
        <begin position="151"/>
        <end position="275"/>
    </location>
</feature>
<evidence type="ECO:0000256" key="5">
    <source>
        <dbReference type="ARBA" id="ARBA00023008"/>
    </source>
</evidence>
<evidence type="ECO:0000259" key="10">
    <source>
        <dbReference type="Pfam" id="PF07732"/>
    </source>
</evidence>
<dbReference type="GO" id="GO:0005507">
    <property type="term" value="F:copper ion binding"/>
    <property type="evidence" value="ECO:0007669"/>
    <property type="project" value="InterPro"/>
</dbReference>
<dbReference type="GO" id="GO:0010106">
    <property type="term" value="P:cellular response to iron ion starvation"/>
    <property type="evidence" value="ECO:0007669"/>
    <property type="project" value="TreeGrafter"/>
</dbReference>
<dbReference type="EMBL" id="ML994381">
    <property type="protein sequence ID" value="KAF2196479.1"/>
    <property type="molecule type" value="Genomic_DNA"/>
</dbReference>
<dbReference type="Pfam" id="PF07731">
    <property type="entry name" value="Cu-oxidase_2"/>
    <property type="match status" value="1"/>
</dbReference>
<dbReference type="PROSITE" id="PS00080">
    <property type="entry name" value="MULTICOPPER_OXIDASE2"/>
    <property type="match status" value="1"/>
</dbReference>
<feature type="chain" id="PRO_5040335509" evidence="7">
    <location>
        <begin position="17"/>
        <end position="517"/>
    </location>
</feature>
<dbReference type="InterPro" id="IPR044130">
    <property type="entry name" value="CuRO_2_Fet3-like"/>
</dbReference>
<dbReference type="InterPro" id="IPR008972">
    <property type="entry name" value="Cupredoxin"/>
</dbReference>
<comment type="caution">
    <text evidence="11">The sequence shown here is derived from an EMBL/GenBank/DDBJ whole genome shotgun (WGS) entry which is preliminary data.</text>
</comment>
<dbReference type="PANTHER" id="PTHR11709:SF361">
    <property type="entry name" value="IRON TRANSPORT MULTICOPPER OXIDASE FET3"/>
    <property type="match status" value="1"/>
</dbReference>
<protein>
    <submittedName>
        <fullName evidence="11">Multicopper oxidase 1</fullName>
    </submittedName>
</protein>
<evidence type="ECO:0000259" key="9">
    <source>
        <dbReference type="Pfam" id="PF07731"/>
    </source>
</evidence>
<dbReference type="InterPro" id="IPR033138">
    <property type="entry name" value="Cu_oxidase_CS"/>
</dbReference>
<dbReference type="InterPro" id="IPR002355">
    <property type="entry name" value="Cu_oxidase_Cu_BS"/>
</dbReference>
<dbReference type="Pfam" id="PF07732">
    <property type="entry name" value="Cu-oxidase_3"/>
    <property type="match status" value="1"/>
</dbReference>
<dbReference type="PROSITE" id="PS00079">
    <property type="entry name" value="MULTICOPPER_OXIDASE1"/>
    <property type="match status" value="1"/>
</dbReference>
<keyword evidence="4" id="KW-0560">Oxidoreductase</keyword>